<reference evidence="7" key="1">
    <citation type="submission" date="2023-08" db="EMBL/GenBank/DDBJ databases">
        <title>Mucin Metabolism Genes Underlie the Key Renovations of Bacteroides xylanisolvens Genomes in Captive Great Apes.</title>
        <authorList>
            <person name="Nishida A.H."/>
        </authorList>
    </citation>
    <scope>NUCLEOTIDE SEQUENCE</scope>
    <source>
        <strain evidence="7">P13.H9</strain>
    </source>
</reference>
<name>A0AAW4SVV9_9BACE</name>
<gene>
    <name evidence="7" type="ORF">LD004_06290</name>
</gene>
<keyword evidence="5 6" id="KW-0472">Membrane</keyword>
<keyword evidence="4 6" id="KW-1133">Transmembrane helix</keyword>
<feature type="transmembrane region" description="Helical" evidence="6">
    <location>
        <begin position="121"/>
        <end position="143"/>
    </location>
</feature>
<organism evidence="7 8">
    <name type="scientific">Bacteroides xylanisolvens</name>
    <dbReference type="NCBI Taxonomy" id="371601"/>
    <lineage>
        <taxon>Bacteria</taxon>
        <taxon>Pseudomonadati</taxon>
        <taxon>Bacteroidota</taxon>
        <taxon>Bacteroidia</taxon>
        <taxon>Bacteroidales</taxon>
        <taxon>Bacteroidaceae</taxon>
        <taxon>Bacteroides</taxon>
    </lineage>
</organism>
<feature type="transmembrane region" description="Helical" evidence="6">
    <location>
        <begin position="313"/>
        <end position="330"/>
    </location>
</feature>
<feature type="transmembrane region" description="Helical" evidence="6">
    <location>
        <begin position="15"/>
        <end position="34"/>
    </location>
</feature>
<feature type="transmembrane region" description="Helical" evidence="6">
    <location>
        <begin position="178"/>
        <end position="201"/>
    </location>
</feature>
<feature type="transmembrane region" description="Helical" evidence="6">
    <location>
        <begin position="93"/>
        <end position="115"/>
    </location>
</feature>
<comment type="caution">
    <text evidence="7">The sequence shown here is derived from an EMBL/GenBank/DDBJ whole genome shotgun (WGS) entry which is preliminary data.</text>
</comment>
<comment type="subcellular location">
    <subcellularLocation>
        <location evidence="1">Cell membrane</location>
        <topology evidence="1">Multi-pass membrane protein</topology>
    </subcellularLocation>
</comment>
<feature type="transmembrane region" description="Helical" evidence="6">
    <location>
        <begin position="342"/>
        <end position="358"/>
    </location>
</feature>
<dbReference type="GO" id="GO:0005886">
    <property type="term" value="C:plasma membrane"/>
    <property type="evidence" value="ECO:0007669"/>
    <property type="project" value="UniProtKB-SubCell"/>
</dbReference>
<feature type="transmembrane region" description="Helical" evidence="6">
    <location>
        <begin position="440"/>
        <end position="461"/>
    </location>
</feature>
<protein>
    <submittedName>
        <fullName evidence="7">Sugar transporter</fullName>
    </submittedName>
</protein>
<keyword evidence="7" id="KW-0762">Sugar transport</keyword>
<evidence type="ECO:0000256" key="5">
    <source>
        <dbReference type="ARBA" id="ARBA00023136"/>
    </source>
</evidence>
<dbReference type="PANTHER" id="PTHR30250">
    <property type="entry name" value="PST FAMILY PREDICTED COLANIC ACID TRANSPORTER"/>
    <property type="match status" value="1"/>
</dbReference>
<feature type="transmembrane region" description="Helical" evidence="6">
    <location>
        <begin position="370"/>
        <end position="391"/>
    </location>
</feature>
<keyword evidence="7" id="KW-0813">Transport</keyword>
<proteinExistence type="predicted"/>
<keyword evidence="2" id="KW-1003">Cell membrane</keyword>
<feature type="transmembrane region" description="Helical" evidence="6">
    <location>
        <begin position="473"/>
        <end position="495"/>
    </location>
</feature>
<evidence type="ECO:0000256" key="6">
    <source>
        <dbReference type="SAM" id="Phobius"/>
    </source>
</evidence>
<keyword evidence="3 6" id="KW-0812">Transmembrane</keyword>
<evidence type="ECO:0000313" key="7">
    <source>
        <dbReference type="EMBL" id="MCA4703220.1"/>
    </source>
</evidence>
<dbReference type="EMBL" id="JAIWYE010000013">
    <property type="protein sequence ID" value="MCA4703220.1"/>
    <property type="molecule type" value="Genomic_DNA"/>
</dbReference>
<feature type="transmembrane region" description="Helical" evidence="6">
    <location>
        <begin position="250"/>
        <end position="268"/>
    </location>
</feature>
<dbReference type="InterPro" id="IPR050833">
    <property type="entry name" value="Poly_Biosynth_Transport"/>
</dbReference>
<dbReference type="AlphaFoldDB" id="A0AAW4SVV9"/>
<dbReference type="PANTHER" id="PTHR30250:SF26">
    <property type="entry name" value="PSMA PROTEIN"/>
    <property type="match status" value="1"/>
</dbReference>
<evidence type="ECO:0000256" key="3">
    <source>
        <dbReference type="ARBA" id="ARBA00022692"/>
    </source>
</evidence>
<sequence>MQESRIKKSVLNAKINLIFYILVLGISFFSRKIFLNYLGTEFLGLTGTLQNLLSFLNLADLGIGASIGYVLYKPIFDKDEKKIIEIVSVLGYLYSRIGFIILVLGIILSFFLPLIFGDTNISIGVIYAVYYGFLFSSLLGYFINYRQTLLGADQKNYVVAGYFQTANIIKTLVQMGGAVYWCNFYVWIIIEFSFNILYALILNYKISKTYPWLCCSVSFGKRYYREYKIIITKAKQMFVHVLAGMGRNQLLPFLIYVYGSLTIVTYYGNYTIITFKVQQLFDNLLNSTGAGVGNLIVQGNIKKIKEIYWELQGVRMAAAAFTMFAFYTLIDPFISIWLGEKYLLSSSIVIILLLNVFLGQTRGTTEQFIYGYGLFQDVWAPLATLVITIGVGLVGGYFFGLAGVIAGDCCSSLFILHIWKPYFLFKHGFKSSVREYWHKQLLLLLIIIVSFAIVLYIKNIIQLNMPRTYWEWIKYSTIVISIYLLVFIPVFYVCFRPIRLFVGRLIDSRKNK</sequence>
<accession>A0AAW4SVV9</accession>
<feature type="transmembrane region" description="Helical" evidence="6">
    <location>
        <begin position="397"/>
        <end position="419"/>
    </location>
</feature>
<evidence type="ECO:0000256" key="4">
    <source>
        <dbReference type="ARBA" id="ARBA00022989"/>
    </source>
</evidence>
<dbReference type="Proteomes" id="UP001198461">
    <property type="component" value="Unassembled WGS sequence"/>
</dbReference>
<dbReference type="RefSeq" id="WP_225450824.1">
    <property type="nucleotide sequence ID" value="NZ_DAWCUS010000016.1"/>
</dbReference>
<evidence type="ECO:0000313" key="8">
    <source>
        <dbReference type="Proteomes" id="UP001198461"/>
    </source>
</evidence>
<evidence type="ECO:0000256" key="1">
    <source>
        <dbReference type="ARBA" id="ARBA00004651"/>
    </source>
</evidence>
<evidence type="ECO:0000256" key="2">
    <source>
        <dbReference type="ARBA" id="ARBA00022475"/>
    </source>
</evidence>
<feature type="transmembrane region" description="Helical" evidence="6">
    <location>
        <begin position="54"/>
        <end position="72"/>
    </location>
</feature>